<comment type="caution">
    <text evidence="1">The sequence shown here is derived from an EMBL/GenBank/DDBJ whole genome shotgun (WGS) entry which is preliminary data.</text>
</comment>
<proteinExistence type="predicted"/>
<keyword evidence="2" id="KW-1185">Reference proteome</keyword>
<dbReference type="Proteomes" id="UP001143910">
    <property type="component" value="Unassembled WGS sequence"/>
</dbReference>
<organism evidence="1 2">
    <name type="scientific">Zarea fungicola</name>
    <dbReference type="NCBI Taxonomy" id="93591"/>
    <lineage>
        <taxon>Eukaryota</taxon>
        <taxon>Fungi</taxon>
        <taxon>Dikarya</taxon>
        <taxon>Ascomycota</taxon>
        <taxon>Pezizomycotina</taxon>
        <taxon>Sordariomycetes</taxon>
        <taxon>Hypocreomycetidae</taxon>
        <taxon>Hypocreales</taxon>
        <taxon>Cordycipitaceae</taxon>
        <taxon>Zarea</taxon>
    </lineage>
</organism>
<evidence type="ECO:0000313" key="2">
    <source>
        <dbReference type="Proteomes" id="UP001143910"/>
    </source>
</evidence>
<evidence type="ECO:0000313" key="1">
    <source>
        <dbReference type="EMBL" id="KAJ2975648.1"/>
    </source>
</evidence>
<reference evidence="1" key="1">
    <citation type="submission" date="2022-08" db="EMBL/GenBank/DDBJ databases">
        <title>Genome Sequence of Lecanicillium fungicola.</title>
        <authorList>
            <person name="Buettner E."/>
        </authorList>
    </citation>
    <scope>NUCLEOTIDE SEQUENCE</scope>
    <source>
        <strain evidence="1">Babe33</strain>
    </source>
</reference>
<gene>
    <name evidence="1" type="ORF">NQ176_g5401</name>
</gene>
<sequence length="242" mass="27321">MALSRFEDIILDINGVILRYSTNIRGGLLPARTIKNILDSPDWHCYEKGKISQEASVKAIASRYGLSQTDWEAATEELKSTLDENLSFIAAIAYLKSCYSHIRVHAFTNMTSPDYKYLKARMENWHIFDNIVTSSSIGHRKPDAEFFKRALQAVDAEAETSVFVDDRRENVIMAHSLGMRAILFDSTSKVISQLHNCLGDPIDRGYSFLCDRKKGIHSETDHGVLITDNFSQLLVLQCIGNK</sequence>
<protein>
    <submittedName>
        <fullName evidence="1">Uncharacterized protein</fullName>
    </submittedName>
</protein>
<dbReference type="EMBL" id="JANJQO010000681">
    <property type="protein sequence ID" value="KAJ2975648.1"/>
    <property type="molecule type" value="Genomic_DNA"/>
</dbReference>
<name>A0ACC1NB25_9HYPO</name>
<accession>A0ACC1NB25</accession>